<keyword evidence="1" id="KW-1133">Transmembrane helix</keyword>
<keyword evidence="3" id="KW-1185">Reference proteome</keyword>
<accession>A0A560GA85</accession>
<sequence length="58" mass="6327">MAIGCLLSIDPSRPESAPSRAFRVSFVRNIRMLDVILLALLVGLFGLGVAYAYACERL</sequence>
<keyword evidence="1" id="KW-0812">Transmembrane</keyword>
<name>A0A560GA85_9PROT</name>
<reference evidence="2 3" key="1">
    <citation type="submission" date="2019-06" db="EMBL/GenBank/DDBJ databases">
        <title>Genomic Encyclopedia of Type Strains, Phase IV (KMG-V): Genome sequencing to study the core and pangenomes of soil and plant-associated prokaryotes.</title>
        <authorList>
            <person name="Whitman W."/>
        </authorList>
    </citation>
    <scope>NUCLEOTIDE SEQUENCE [LARGE SCALE GENOMIC DNA]</scope>
    <source>
        <strain evidence="2 3">BR 11865</strain>
    </source>
</reference>
<evidence type="ECO:0000256" key="1">
    <source>
        <dbReference type="SAM" id="Phobius"/>
    </source>
</evidence>
<keyword evidence="1" id="KW-0472">Membrane</keyword>
<proteinExistence type="predicted"/>
<gene>
    <name evidence="2" type="ORF">FBZ88_102381</name>
</gene>
<protein>
    <submittedName>
        <fullName evidence="2">Uncharacterized protein</fullName>
    </submittedName>
</protein>
<evidence type="ECO:0000313" key="3">
    <source>
        <dbReference type="Proteomes" id="UP000316545"/>
    </source>
</evidence>
<dbReference type="AlphaFoldDB" id="A0A560GA85"/>
<comment type="caution">
    <text evidence="2">The sequence shown here is derived from an EMBL/GenBank/DDBJ whole genome shotgun (WGS) entry which is preliminary data.</text>
</comment>
<feature type="transmembrane region" description="Helical" evidence="1">
    <location>
        <begin position="30"/>
        <end position="54"/>
    </location>
</feature>
<evidence type="ECO:0000313" key="2">
    <source>
        <dbReference type="EMBL" id="TWB30816.1"/>
    </source>
</evidence>
<dbReference type="Proteomes" id="UP000316545">
    <property type="component" value="Unassembled WGS sequence"/>
</dbReference>
<dbReference type="EMBL" id="VITO01000002">
    <property type="protein sequence ID" value="TWB30816.1"/>
    <property type="molecule type" value="Genomic_DNA"/>
</dbReference>
<organism evidence="2 3">
    <name type="scientific">Nitrospirillum amazonense</name>
    <dbReference type="NCBI Taxonomy" id="28077"/>
    <lineage>
        <taxon>Bacteria</taxon>
        <taxon>Pseudomonadati</taxon>
        <taxon>Pseudomonadota</taxon>
        <taxon>Alphaproteobacteria</taxon>
        <taxon>Rhodospirillales</taxon>
        <taxon>Azospirillaceae</taxon>
        <taxon>Nitrospirillum</taxon>
    </lineage>
</organism>